<dbReference type="InterPro" id="IPR011050">
    <property type="entry name" value="Pectin_lyase_fold/virulence"/>
</dbReference>
<evidence type="ECO:0000313" key="3">
    <source>
        <dbReference type="Proteomes" id="UP001319200"/>
    </source>
</evidence>
<gene>
    <name evidence="2" type="ORF">KK083_21030</name>
</gene>
<comment type="caution">
    <text evidence="2">The sequence shown here is derived from an EMBL/GenBank/DDBJ whole genome shotgun (WGS) entry which is preliminary data.</text>
</comment>
<proteinExistence type="predicted"/>
<dbReference type="EMBL" id="JAHESF010000025">
    <property type="protein sequence ID" value="MBT1699394.1"/>
    <property type="molecule type" value="Genomic_DNA"/>
</dbReference>
<dbReference type="InterPro" id="IPR012334">
    <property type="entry name" value="Pectin_lyas_fold"/>
</dbReference>
<keyword evidence="3" id="KW-1185">Reference proteome</keyword>
<accession>A0AAP2DPW6</accession>
<sequence length="527" mass="57998">MQKKYIMLGCCLLICTFSVAQTLVKLEKNKLVYTAYANTGQQNAVNVIPDFSSCGYARGGVKLPVVANVITLSPRKGDCREMIQKAIDELSAKPLDKKGIRGAILLKKGVYPVDGLLTIKAGGIVLRGEGVGPDGTVLLALQKTKSDFLTIEGEGNGYGNASPSKKIVNSYVATGAKEFEMEPDHGLKAGDAIVIQESPNDTWISDIGTAQYGWKADEYKMFYERTVTAVKGNIITIDIPVVDPIEQRYGQAVVFKSDIKGRIKECGVENLRIESVFETDEDENHGWNAVVLKRAENCWVKNVTAKYFGYACVSISETSAFNTVEDCAMIDPKSVTTGGRKYSFNIEHGSTANLFQRCVSWGGRHDYVTGSRVPGPNVFLDCVAKNTFADIGPHHRWSTGLLFDNIYGGEIRVQNRKAMGSGHGWAGVQTLFWNCYSETKEIKVESPTGTMNWGIGCIGKKQNGDGYWEKWGEHVTPRSLYLKQLEERLGKKAVDNVITAEQRSGTIWDTLKTRAAEVVEEKRVVAP</sequence>
<evidence type="ECO:0008006" key="4">
    <source>
        <dbReference type="Google" id="ProtNLM"/>
    </source>
</evidence>
<evidence type="ECO:0000313" key="2">
    <source>
        <dbReference type="EMBL" id="MBT1699394.1"/>
    </source>
</evidence>
<name>A0AAP2DPW6_9BACT</name>
<evidence type="ECO:0000256" key="1">
    <source>
        <dbReference type="SAM" id="SignalP"/>
    </source>
</evidence>
<dbReference type="RefSeq" id="WP_254167309.1">
    <property type="nucleotide sequence ID" value="NZ_JAHESF010000025.1"/>
</dbReference>
<protein>
    <recommendedName>
        <fullName evidence="4">Pectate lyase</fullName>
    </recommendedName>
</protein>
<feature type="chain" id="PRO_5043003085" description="Pectate lyase" evidence="1">
    <location>
        <begin position="21"/>
        <end position="527"/>
    </location>
</feature>
<dbReference type="AlphaFoldDB" id="A0AAP2DPW6"/>
<dbReference type="SUPFAM" id="SSF51126">
    <property type="entry name" value="Pectin lyase-like"/>
    <property type="match status" value="1"/>
</dbReference>
<organism evidence="2 3">
    <name type="scientific">Chryseosolibacter histidini</name>
    <dbReference type="NCBI Taxonomy" id="2782349"/>
    <lineage>
        <taxon>Bacteria</taxon>
        <taxon>Pseudomonadati</taxon>
        <taxon>Bacteroidota</taxon>
        <taxon>Cytophagia</taxon>
        <taxon>Cytophagales</taxon>
        <taxon>Chryseotaleaceae</taxon>
        <taxon>Chryseosolibacter</taxon>
    </lineage>
</organism>
<dbReference type="Proteomes" id="UP001319200">
    <property type="component" value="Unassembled WGS sequence"/>
</dbReference>
<dbReference type="Gene3D" id="2.160.20.10">
    <property type="entry name" value="Single-stranded right-handed beta-helix, Pectin lyase-like"/>
    <property type="match status" value="1"/>
</dbReference>
<keyword evidence="1" id="KW-0732">Signal</keyword>
<feature type="signal peptide" evidence="1">
    <location>
        <begin position="1"/>
        <end position="20"/>
    </location>
</feature>
<reference evidence="2 3" key="1">
    <citation type="submission" date="2021-05" db="EMBL/GenBank/DDBJ databases">
        <title>A Polyphasic approach of four new species of the genus Ohtaekwangia: Ohtaekwangia histidinii sp. nov., Ohtaekwangia cretensis sp. nov., Ohtaekwangia indiensis sp. nov., Ohtaekwangia reichenbachii sp. nov. from diverse environment.</title>
        <authorList>
            <person name="Octaviana S."/>
        </authorList>
    </citation>
    <scope>NUCLEOTIDE SEQUENCE [LARGE SCALE GENOMIC DNA]</scope>
    <source>
        <strain evidence="2 3">PWU4</strain>
    </source>
</reference>